<dbReference type="PANTHER" id="PTHR47866">
    <property type="entry name" value="HYDROXYPROLINE-RICH GLYCOPROTEIN FAMILY PROTEIN"/>
    <property type="match status" value="1"/>
</dbReference>
<feature type="compositionally biased region" description="Polar residues" evidence="1">
    <location>
        <begin position="123"/>
        <end position="146"/>
    </location>
</feature>
<evidence type="ECO:0000313" key="4">
    <source>
        <dbReference type="EMBL" id="KAJ8753652.1"/>
    </source>
</evidence>
<evidence type="ECO:0000259" key="2">
    <source>
        <dbReference type="Pfam" id="PF14304"/>
    </source>
</evidence>
<name>A0AAV8SMW3_9ROSI</name>
<dbReference type="EMBL" id="JAIWQS010000010">
    <property type="protein sequence ID" value="KAJ8753652.1"/>
    <property type="molecule type" value="Genomic_DNA"/>
</dbReference>
<gene>
    <name evidence="4" type="ORF">K2173_026328</name>
</gene>
<reference evidence="4 5" key="1">
    <citation type="submission" date="2021-09" db="EMBL/GenBank/DDBJ databases">
        <title>Genomic insights and catalytic innovation underlie evolution of tropane alkaloids biosynthesis.</title>
        <authorList>
            <person name="Wang Y.-J."/>
            <person name="Tian T."/>
            <person name="Huang J.-P."/>
            <person name="Huang S.-X."/>
        </authorList>
    </citation>
    <scope>NUCLEOTIDE SEQUENCE [LARGE SCALE GENOMIC DNA]</scope>
    <source>
        <strain evidence="4">KIB-2018</strain>
        <tissue evidence="4">Leaf</tissue>
    </source>
</reference>
<organism evidence="4 5">
    <name type="scientific">Erythroxylum novogranatense</name>
    <dbReference type="NCBI Taxonomy" id="1862640"/>
    <lineage>
        <taxon>Eukaryota</taxon>
        <taxon>Viridiplantae</taxon>
        <taxon>Streptophyta</taxon>
        <taxon>Embryophyta</taxon>
        <taxon>Tracheophyta</taxon>
        <taxon>Spermatophyta</taxon>
        <taxon>Magnoliopsida</taxon>
        <taxon>eudicotyledons</taxon>
        <taxon>Gunneridae</taxon>
        <taxon>Pentapetalae</taxon>
        <taxon>rosids</taxon>
        <taxon>fabids</taxon>
        <taxon>Malpighiales</taxon>
        <taxon>Erythroxylaceae</taxon>
        <taxon>Erythroxylum</taxon>
    </lineage>
</organism>
<dbReference type="InterPro" id="IPR025742">
    <property type="entry name" value="CSTF2_hinge"/>
</dbReference>
<feature type="compositionally biased region" description="Low complexity" evidence="1">
    <location>
        <begin position="81"/>
        <end position="92"/>
    </location>
</feature>
<dbReference type="Proteomes" id="UP001159364">
    <property type="component" value="Linkage Group LG10"/>
</dbReference>
<dbReference type="GO" id="GO:0031124">
    <property type="term" value="P:mRNA 3'-end processing"/>
    <property type="evidence" value="ECO:0007669"/>
    <property type="project" value="InterPro"/>
</dbReference>
<dbReference type="Gene3D" id="1.25.40.630">
    <property type="match status" value="1"/>
</dbReference>
<feature type="compositionally biased region" description="Pro residues" evidence="1">
    <location>
        <begin position="218"/>
        <end position="227"/>
    </location>
</feature>
<proteinExistence type="predicted"/>
<feature type="domain" description="Transcription termination and cleavage factor C-terminal" evidence="2">
    <location>
        <begin position="361"/>
        <end position="395"/>
    </location>
</feature>
<dbReference type="PANTHER" id="PTHR47866:SF2">
    <property type="entry name" value="HYDROXYPROLINE-RICH GLYCOPROTEIN FAMILY PROTEIN"/>
    <property type="match status" value="1"/>
</dbReference>
<dbReference type="AlphaFoldDB" id="A0AAV8SMW3"/>
<accession>A0AAV8SMW3</accession>
<feature type="compositionally biased region" description="Polar residues" evidence="1">
    <location>
        <begin position="106"/>
        <end position="116"/>
    </location>
</feature>
<comment type="caution">
    <text evidence="4">The sequence shown here is derived from an EMBL/GenBank/DDBJ whole genome shotgun (WGS) entry which is preliminary data.</text>
</comment>
<dbReference type="Gene3D" id="1.10.20.70">
    <property type="entry name" value="Transcription termination and cleavage factor, C-terminal domain"/>
    <property type="match status" value="1"/>
</dbReference>
<feature type="domain" description="Cleavage stimulation factor subunit 2 hinge" evidence="3">
    <location>
        <begin position="10"/>
        <end position="67"/>
    </location>
</feature>
<keyword evidence="5" id="KW-1185">Reference proteome</keyword>
<evidence type="ECO:0000256" key="1">
    <source>
        <dbReference type="SAM" id="MobiDB-lite"/>
    </source>
</evidence>
<dbReference type="InterPro" id="IPR038192">
    <property type="entry name" value="CSTF_C_sf"/>
</dbReference>
<dbReference type="Pfam" id="PF14304">
    <property type="entry name" value="CSTF_C"/>
    <property type="match status" value="1"/>
</dbReference>
<evidence type="ECO:0000259" key="3">
    <source>
        <dbReference type="Pfam" id="PF14327"/>
    </source>
</evidence>
<feature type="region of interest" description="Disordered" evidence="1">
    <location>
        <begin position="212"/>
        <end position="233"/>
    </location>
</feature>
<dbReference type="Pfam" id="PF14327">
    <property type="entry name" value="CSTF2_hinge"/>
    <property type="match status" value="1"/>
</dbReference>
<evidence type="ECO:0000313" key="5">
    <source>
        <dbReference type="Proteomes" id="UP001159364"/>
    </source>
</evidence>
<protein>
    <submittedName>
        <fullName evidence="4">Uncharacterized protein</fullName>
    </submittedName>
</protein>
<dbReference type="InterPro" id="IPR026896">
    <property type="entry name" value="CSTF_C"/>
</dbReference>
<sequence length="398" mass="43209">MSGKPIVGDGLTTDLAGMTKNQLYEIMCQMKVLIDQNKQQAREILIQNPALTKALFQAQIMLGMVRPPQEIPNIQPVTSHQPQQPARQPQQPNIHTAHSLPGQAGFQEQTASSQSHPPIRKQQYGQPAISTPSMSAPTINVQSQSMPPHALQVPQQPKGHLNPQLTPISVPQSSQVPNIHPPSIHSASQAVPLHQSRMPAMSSQLQQPLQTTGIPHLPLQPPMPPQARQPSMPSFHHQYGSQMGHNVGFQHGGPQHHSQPLFHSGVKAQPSLGPSFPQGQSALPSHLPPRNMYQAGVAHIGTDFNSQAGSSMQVDRGPWMPSPPDNSTMAQPAGPPPLIPSQIGSGNQPTPIAQFTPEMEKALIQEVMKLTPEKINNLPPDQRNQVLHLQQALLRQGN</sequence>
<feature type="region of interest" description="Disordered" evidence="1">
    <location>
        <begin position="71"/>
        <end position="163"/>
    </location>
</feature>